<evidence type="ECO:0000256" key="3">
    <source>
        <dbReference type="RuleBase" id="RU366045"/>
    </source>
</evidence>
<dbReference type="InterPro" id="IPR006680">
    <property type="entry name" value="Amidohydro-rel"/>
</dbReference>
<proteinExistence type="inferred from homology"/>
<evidence type="ECO:0000256" key="2">
    <source>
        <dbReference type="ARBA" id="ARBA00023239"/>
    </source>
</evidence>
<evidence type="ECO:0000259" key="4">
    <source>
        <dbReference type="Pfam" id="PF04909"/>
    </source>
</evidence>
<keyword evidence="6" id="KW-1185">Reference proteome</keyword>
<dbReference type="PANTHER" id="PTHR21240">
    <property type="entry name" value="2-AMINO-3-CARBOXYLMUCONATE-6-SEMIALDEHYDE DECARBOXYLASE"/>
    <property type="match status" value="1"/>
</dbReference>
<dbReference type="InterPro" id="IPR032466">
    <property type="entry name" value="Metal_Hydrolase"/>
</dbReference>
<keyword evidence="2 3" id="KW-0456">Lyase</keyword>
<gene>
    <name evidence="5" type="ORF">D9758_015954</name>
</gene>
<dbReference type="Pfam" id="PF04909">
    <property type="entry name" value="Amidohydro_2"/>
    <property type="match status" value="1"/>
</dbReference>
<evidence type="ECO:0000313" key="5">
    <source>
        <dbReference type="EMBL" id="KAF5332928.1"/>
    </source>
</evidence>
<dbReference type="PANTHER" id="PTHR21240:SF31">
    <property type="entry name" value="AMIDOHYDROLASE FAMILY PROTEIN (AFU_ORTHOLOGUE AFUA_7G05840)"/>
    <property type="match status" value="1"/>
</dbReference>
<comment type="caution">
    <text evidence="5">The sequence shown here is derived from an EMBL/GenBank/DDBJ whole genome shotgun (WGS) entry which is preliminary data.</text>
</comment>
<protein>
    <recommendedName>
        <fullName evidence="4">Amidohydrolase-related domain-containing protein</fullName>
    </recommendedName>
</protein>
<dbReference type="GO" id="GO:0005829">
    <property type="term" value="C:cytosol"/>
    <property type="evidence" value="ECO:0007669"/>
    <property type="project" value="TreeGrafter"/>
</dbReference>
<keyword evidence="1 3" id="KW-0210">Decarboxylase</keyword>
<dbReference type="Proteomes" id="UP000559256">
    <property type="component" value="Unassembled WGS sequence"/>
</dbReference>
<dbReference type="InterPro" id="IPR032465">
    <property type="entry name" value="ACMSD"/>
</dbReference>
<evidence type="ECO:0000256" key="1">
    <source>
        <dbReference type="ARBA" id="ARBA00022793"/>
    </source>
</evidence>
<comment type="similarity">
    <text evidence="3">Belongs to the metallo-dependent hydrolases superfamily.</text>
</comment>
<dbReference type="SUPFAM" id="SSF51556">
    <property type="entry name" value="Metallo-dependent hydrolases"/>
    <property type="match status" value="1"/>
</dbReference>
<sequence>MIYILEAQYCVYQFKMKLLSLIILPTLTSLCLARSWNDTGVGTIVFEEAWTTLEMNTGGVAPPVGQTSDELSANLLDVHNQRLRQMDENGIDFMVLSCASPCIQGISDPKIAAEMAVNVNNQLAAQIANNTLRFGGFAALSMHNPTEAALELNRTVKELGFFGALVNDYQQSGPDNDTLLYYDQPEYDVFWQMVTDLDVPVYFHPRVNVPTILDLLYANHAQWLIGPAQEFAVTLSTHILGLCTNGVFDRFPSLKIIVGHLGERIPSDFIRIDDLLQRQRLLGMPMQRNITDYWQTNLFETTSGNFATNLLLFHREEIGLDRILYSIDYPYVTIQEATNWVNSLTNVLNPEELTRLRRGLAIELLKLND</sequence>
<name>A0A8H5C0V3_9AGAR</name>
<dbReference type="GO" id="GO:0016787">
    <property type="term" value="F:hydrolase activity"/>
    <property type="evidence" value="ECO:0007669"/>
    <property type="project" value="InterPro"/>
</dbReference>
<reference evidence="5 6" key="1">
    <citation type="journal article" date="2020" name="ISME J.">
        <title>Uncovering the hidden diversity of litter-decomposition mechanisms in mushroom-forming fungi.</title>
        <authorList>
            <person name="Floudas D."/>
            <person name="Bentzer J."/>
            <person name="Ahren D."/>
            <person name="Johansson T."/>
            <person name="Persson P."/>
            <person name="Tunlid A."/>
        </authorList>
    </citation>
    <scope>NUCLEOTIDE SEQUENCE [LARGE SCALE GENOMIC DNA]</scope>
    <source>
        <strain evidence="5 6">CBS 291.85</strain>
    </source>
</reference>
<evidence type="ECO:0000313" key="6">
    <source>
        <dbReference type="Proteomes" id="UP000559256"/>
    </source>
</evidence>
<dbReference type="OrthoDB" id="432010at2759"/>
<accession>A0A8H5C0V3</accession>
<dbReference type="GO" id="GO:0016831">
    <property type="term" value="F:carboxy-lyase activity"/>
    <property type="evidence" value="ECO:0007669"/>
    <property type="project" value="UniProtKB-KW"/>
</dbReference>
<organism evidence="5 6">
    <name type="scientific">Tetrapyrgos nigripes</name>
    <dbReference type="NCBI Taxonomy" id="182062"/>
    <lineage>
        <taxon>Eukaryota</taxon>
        <taxon>Fungi</taxon>
        <taxon>Dikarya</taxon>
        <taxon>Basidiomycota</taxon>
        <taxon>Agaricomycotina</taxon>
        <taxon>Agaricomycetes</taxon>
        <taxon>Agaricomycetidae</taxon>
        <taxon>Agaricales</taxon>
        <taxon>Marasmiineae</taxon>
        <taxon>Marasmiaceae</taxon>
        <taxon>Tetrapyrgos</taxon>
    </lineage>
</organism>
<dbReference type="GO" id="GO:0019748">
    <property type="term" value="P:secondary metabolic process"/>
    <property type="evidence" value="ECO:0007669"/>
    <property type="project" value="TreeGrafter"/>
</dbReference>
<feature type="domain" description="Amidohydrolase-related" evidence="4">
    <location>
        <begin position="103"/>
        <end position="365"/>
    </location>
</feature>
<dbReference type="EMBL" id="JAACJM010000299">
    <property type="protein sequence ID" value="KAF5332928.1"/>
    <property type="molecule type" value="Genomic_DNA"/>
</dbReference>
<dbReference type="Gene3D" id="3.20.20.140">
    <property type="entry name" value="Metal-dependent hydrolases"/>
    <property type="match status" value="1"/>
</dbReference>
<dbReference type="AlphaFoldDB" id="A0A8H5C0V3"/>